<dbReference type="Proteomes" id="UP000240542">
    <property type="component" value="Unassembled WGS sequence"/>
</dbReference>
<sequence length="257" mass="27377">MAGRAALLISALMSRSSAPVTQAVILAGGQATRLRPYTDTRPKAMVEVDGRAIIDYQLEWLAGHGVEHVVVSCGYLADVLRDHLGARTEGPATTLLVEDEPLGRGGALRFAASGLRDPEAPYFALNGDIITWFPLDAFTTYHRGQGGLATLALAQYRTTYGIVEVGDTGRIDGFVQSPLLPHWINAGVYLFEPGITELLPAKGDHESSTFPALAAEGRLFGYRIEGFWRGVDTVKDVKEATEQVRALTGAAGGAPAG</sequence>
<name>A0A2P8DTZ7_9ACTN</name>
<dbReference type="InterPro" id="IPR005835">
    <property type="entry name" value="NTP_transferase_dom"/>
</dbReference>
<dbReference type="AlphaFoldDB" id="A0A2P8DTZ7"/>
<evidence type="ECO:0000313" key="2">
    <source>
        <dbReference type="EMBL" id="PSL00698.1"/>
    </source>
</evidence>
<keyword evidence="3" id="KW-1185">Reference proteome</keyword>
<dbReference type="SUPFAM" id="SSF53448">
    <property type="entry name" value="Nucleotide-diphospho-sugar transferases"/>
    <property type="match status" value="1"/>
</dbReference>
<reference evidence="2 3" key="1">
    <citation type="submission" date="2018-03" db="EMBL/GenBank/DDBJ databases">
        <title>Genomic Encyclopedia of Archaeal and Bacterial Type Strains, Phase II (KMG-II): from individual species to whole genera.</title>
        <authorList>
            <person name="Goeker M."/>
        </authorList>
    </citation>
    <scope>NUCLEOTIDE SEQUENCE [LARGE SCALE GENOMIC DNA]</scope>
    <source>
        <strain evidence="2 3">DSM 45312</strain>
    </source>
</reference>
<dbReference type="Gene3D" id="3.90.550.10">
    <property type="entry name" value="Spore Coat Polysaccharide Biosynthesis Protein SpsA, Chain A"/>
    <property type="match status" value="1"/>
</dbReference>
<dbReference type="PANTHER" id="PTHR22572">
    <property type="entry name" value="SUGAR-1-PHOSPHATE GUANYL TRANSFERASE"/>
    <property type="match status" value="1"/>
</dbReference>
<gene>
    <name evidence="2" type="ORF">CLV63_101172</name>
</gene>
<dbReference type="CDD" id="cd04181">
    <property type="entry name" value="NTP_transferase"/>
    <property type="match status" value="1"/>
</dbReference>
<accession>A0A2P8DTZ7</accession>
<protein>
    <submittedName>
        <fullName evidence="2">Nucleotidyltransferase-like protein</fullName>
    </submittedName>
</protein>
<comment type="caution">
    <text evidence="2">The sequence shown here is derived from an EMBL/GenBank/DDBJ whole genome shotgun (WGS) entry which is preliminary data.</text>
</comment>
<dbReference type="InterPro" id="IPR050486">
    <property type="entry name" value="Mannose-1P_guanyltransferase"/>
</dbReference>
<organism evidence="2 3">
    <name type="scientific">Murinocardiopsis flavida</name>
    <dbReference type="NCBI Taxonomy" id="645275"/>
    <lineage>
        <taxon>Bacteria</taxon>
        <taxon>Bacillati</taxon>
        <taxon>Actinomycetota</taxon>
        <taxon>Actinomycetes</taxon>
        <taxon>Streptosporangiales</taxon>
        <taxon>Nocardiopsidaceae</taxon>
        <taxon>Murinocardiopsis</taxon>
    </lineage>
</organism>
<dbReference type="EMBL" id="PYGA01000001">
    <property type="protein sequence ID" value="PSL00698.1"/>
    <property type="molecule type" value="Genomic_DNA"/>
</dbReference>
<evidence type="ECO:0000259" key="1">
    <source>
        <dbReference type="Pfam" id="PF00483"/>
    </source>
</evidence>
<keyword evidence="2" id="KW-0808">Transferase</keyword>
<dbReference type="Pfam" id="PF00483">
    <property type="entry name" value="NTP_transferase"/>
    <property type="match status" value="1"/>
</dbReference>
<evidence type="ECO:0000313" key="3">
    <source>
        <dbReference type="Proteomes" id="UP000240542"/>
    </source>
</evidence>
<dbReference type="GO" id="GO:0016740">
    <property type="term" value="F:transferase activity"/>
    <property type="evidence" value="ECO:0007669"/>
    <property type="project" value="UniProtKB-KW"/>
</dbReference>
<dbReference type="InterPro" id="IPR029044">
    <property type="entry name" value="Nucleotide-diphossugar_trans"/>
</dbReference>
<feature type="domain" description="Nucleotidyl transferase" evidence="1">
    <location>
        <begin position="23"/>
        <end position="244"/>
    </location>
</feature>
<proteinExistence type="predicted"/>